<organism evidence="1">
    <name type="scientific">marine sediment metagenome</name>
    <dbReference type="NCBI Taxonomy" id="412755"/>
    <lineage>
        <taxon>unclassified sequences</taxon>
        <taxon>metagenomes</taxon>
        <taxon>ecological metagenomes</taxon>
    </lineage>
</organism>
<proteinExistence type="predicted"/>
<protein>
    <submittedName>
        <fullName evidence="1">Uncharacterized protein</fullName>
    </submittedName>
</protein>
<accession>A0A0F8YIK2</accession>
<sequence length="195" mass="23071">MDAIRVNENTRVNQASSRTQLVRSDSNLIDFFIGDNAMDNKEKKEANLKAVHRYRKTEKYKIALRHYRQKSEKHKVSNKRYQKTEKGKATLRRYYQSEKGKATLRRYYQSEKGKVASRKFSLLYNIRYPERRKAGNAVNSAIRAGKLPCPNSLQCYYCPNPAQEYHHPNYAKKHRLDVLPICKKCHIKLRFKMVI</sequence>
<name>A0A0F8YIK2_9ZZZZ</name>
<dbReference type="AlphaFoldDB" id="A0A0F8YIK2"/>
<comment type="caution">
    <text evidence="1">The sequence shown here is derived from an EMBL/GenBank/DDBJ whole genome shotgun (WGS) entry which is preliminary data.</text>
</comment>
<gene>
    <name evidence="1" type="ORF">LCGC14_2892500</name>
</gene>
<evidence type="ECO:0000313" key="1">
    <source>
        <dbReference type="EMBL" id="KKK73570.1"/>
    </source>
</evidence>
<dbReference type="EMBL" id="LAZR01056732">
    <property type="protein sequence ID" value="KKK73570.1"/>
    <property type="molecule type" value="Genomic_DNA"/>
</dbReference>
<reference evidence="1" key="1">
    <citation type="journal article" date="2015" name="Nature">
        <title>Complex archaea that bridge the gap between prokaryotes and eukaryotes.</title>
        <authorList>
            <person name="Spang A."/>
            <person name="Saw J.H."/>
            <person name="Jorgensen S.L."/>
            <person name="Zaremba-Niedzwiedzka K."/>
            <person name="Martijn J."/>
            <person name="Lind A.E."/>
            <person name="van Eijk R."/>
            <person name="Schleper C."/>
            <person name="Guy L."/>
            <person name="Ettema T.J."/>
        </authorList>
    </citation>
    <scope>NUCLEOTIDE SEQUENCE</scope>
</reference>